<dbReference type="EMBL" id="NQMN01000001">
    <property type="protein sequence ID" value="PAF55555.1"/>
    <property type="molecule type" value="Genomic_DNA"/>
</dbReference>
<proteinExistence type="predicted"/>
<accession>A0ABX4H6L5</accession>
<name>A0ABX4H6L5_9BACT</name>
<evidence type="ECO:0000313" key="1">
    <source>
        <dbReference type="EMBL" id="PAF55555.1"/>
    </source>
</evidence>
<sequence>LVSVPLPLESNNCTCNDPAVLSQLVSPSVGVTLMISNLNPESTKSVLTASKRFANTVLIVV</sequence>
<reference evidence="1" key="1">
    <citation type="submission" date="2017-08" db="EMBL/GenBank/DDBJ databases">
        <authorList>
            <person name="Alvarez-Ponce D."/>
            <person name="Weitzman C.L."/>
            <person name="Tillett R.L."/>
            <person name="Sandmeier F.C."/>
            <person name="Tracy C.R."/>
        </authorList>
    </citation>
    <scope>NUCLEOTIDE SEQUENCE [LARGE SCALE GENOMIC DNA]</scope>
    <source>
        <strain evidence="1">PS6</strain>
    </source>
</reference>
<gene>
    <name evidence="1" type="ORF">CJF60_02675</name>
</gene>
<dbReference type="Proteomes" id="UP000217033">
    <property type="component" value="Unassembled WGS sequence"/>
</dbReference>
<evidence type="ECO:0000313" key="2">
    <source>
        <dbReference type="Proteomes" id="UP000217033"/>
    </source>
</evidence>
<protein>
    <submittedName>
        <fullName evidence="1">Uncharacterized protein</fullName>
    </submittedName>
</protein>
<organism evidence="1 2">
    <name type="scientific">Mycoplasmopsis agassizii</name>
    <dbReference type="NCBI Taxonomy" id="33922"/>
    <lineage>
        <taxon>Bacteria</taxon>
        <taxon>Bacillati</taxon>
        <taxon>Mycoplasmatota</taxon>
        <taxon>Mycoplasmoidales</taxon>
        <taxon>Metamycoplasmataceae</taxon>
        <taxon>Mycoplasmopsis</taxon>
    </lineage>
</organism>
<comment type="caution">
    <text evidence="1">The sequence shown here is derived from an EMBL/GenBank/DDBJ whole genome shotgun (WGS) entry which is preliminary data.</text>
</comment>
<dbReference type="RefSeq" id="WP_214608175.1">
    <property type="nucleotide sequence ID" value="NZ_NQMN01000001.1"/>
</dbReference>
<keyword evidence="2" id="KW-1185">Reference proteome</keyword>
<feature type="non-terminal residue" evidence="1">
    <location>
        <position position="1"/>
    </location>
</feature>